<dbReference type="Pfam" id="PF05171">
    <property type="entry name" value="HemS"/>
    <property type="match status" value="2"/>
</dbReference>
<evidence type="ECO:0000313" key="3">
    <source>
        <dbReference type="EMBL" id="EMR4588478.1"/>
    </source>
</evidence>
<gene>
    <name evidence="3" type="ORF">M0K77_000747</name>
    <name evidence="2" type="ORF">M0K77_RS03735</name>
</gene>
<dbReference type="Gene3D" id="3.40.1570.10">
    <property type="entry name" value="HemS/ChuS/ChuX like domains"/>
    <property type="match status" value="2"/>
</dbReference>
<accession>A0AAD2VQS0</accession>
<reference evidence="2" key="1">
    <citation type="submission" date="2023-10" db="EMBL/GenBank/DDBJ databases">
        <authorList>
            <consortium name="Clinical and Environmental Microbiology Branch: Whole genome sequencing antimicrobial resistance pathogens in the healthcare setting"/>
        </authorList>
    </citation>
    <scope>NUCLEOTIDE SEQUENCE</scope>
    <source>
        <strain evidence="2">2020QW-00022</strain>
    </source>
</reference>
<dbReference type="GO" id="GO:0006826">
    <property type="term" value="P:iron ion transport"/>
    <property type="evidence" value="ECO:0007669"/>
    <property type="project" value="InterPro"/>
</dbReference>
<sequence length="350" mass="39676">MNSDLYHDYLQAKKTYTHKHAQEIAALLGVSEAQLIHCRVGKDNVQRLVSKPVDILQDLTTIGKAIGITRNQYAVSIQTGAYNNPKFSNHGGLFLNPKALDLRIFFAQWSSIFALSEKTPEGTRHSIQFFDKYGDSLHKVFSTDNTDIAAWQALIERYSTSENPPIEPKTISPFSEQKISEELASQLEQQWRDMTNVHQFFGILKKHNLSRQQVFRAVSQELAWQVPSTALSDLLSLAYQAQNEVMLFVGNRGCVQIFTGKINELSSLSVESSQTDWLNISSTNFKLHLIESGISECWVTRKPTKDGFVTSLEVFDTQGNQIIQMYGQRIEGTPEQIEWSKQILSISRIK</sequence>
<proteinExistence type="predicted"/>
<evidence type="ECO:0000259" key="1">
    <source>
        <dbReference type="Pfam" id="PF05171"/>
    </source>
</evidence>
<dbReference type="CDD" id="cd16830">
    <property type="entry name" value="HemS-like_N"/>
    <property type="match status" value="1"/>
</dbReference>
<organism evidence="2">
    <name type="scientific">Providencia rettgeri</name>
    <dbReference type="NCBI Taxonomy" id="587"/>
    <lineage>
        <taxon>Bacteria</taxon>
        <taxon>Pseudomonadati</taxon>
        <taxon>Pseudomonadota</taxon>
        <taxon>Gammaproteobacteria</taxon>
        <taxon>Enterobacterales</taxon>
        <taxon>Morganellaceae</taxon>
        <taxon>Providencia</taxon>
    </lineage>
</organism>
<dbReference type="InterPro" id="IPR007845">
    <property type="entry name" value="HemS/ChuX_dom"/>
</dbReference>
<dbReference type="SUPFAM" id="SSF144064">
    <property type="entry name" value="Heme iron utilization protein-like"/>
    <property type="match status" value="1"/>
</dbReference>
<feature type="domain" description="Haemin-degrading HemS/ChuX" evidence="1">
    <location>
        <begin position="208"/>
        <end position="342"/>
    </location>
</feature>
<feature type="domain" description="Haemin-degrading HemS/ChuX" evidence="1">
    <location>
        <begin position="29"/>
        <end position="158"/>
    </location>
</feature>
<dbReference type="EMBL" id="ABEXCJ050000001">
    <property type="protein sequence ID" value="EMR4588478.1"/>
    <property type="molecule type" value="Genomic_DNA"/>
</dbReference>
<dbReference type="InterPro" id="IPR053733">
    <property type="entry name" value="Heme_Transport_Util_sf"/>
</dbReference>
<name>A0AAD2VQS0_PRORE</name>
<dbReference type="EMBL" id="ABEXCJ040000001">
    <property type="protein sequence ID" value="ELR5216291.1"/>
    <property type="molecule type" value="Genomic_DNA"/>
</dbReference>
<dbReference type="AlphaFoldDB" id="A0AAD2VQS0"/>
<dbReference type="CDD" id="cd16831">
    <property type="entry name" value="HemS-like_C"/>
    <property type="match status" value="1"/>
</dbReference>
<protein>
    <submittedName>
        <fullName evidence="2">Hemin-degrading factor</fullName>
    </submittedName>
</protein>
<comment type="caution">
    <text evidence="2">The sequence shown here is derived from an EMBL/GenBank/DDBJ whole genome shotgun (WGS) entry which is preliminary data.</text>
</comment>
<evidence type="ECO:0000313" key="2">
    <source>
        <dbReference type="EMBL" id="ELR5216291.1"/>
    </source>
</evidence>